<dbReference type="GeneID" id="24564003"/>
<feature type="chain" id="PRO_5001600635" evidence="1">
    <location>
        <begin position="21"/>
        <end position="329"/>
    </location>
</feature>
<dbReference type="RefSeq" id="XP_012767648.1">
    <property type="nucleotide sequence ID" value="XM_012912194.1"/>
</dbReference>
<organism evidence="2 3">
    <name type="scientific">Babesia bigemina</name>
    <dbReference type="NCBI Taxonomy" id="5866"/>
    <lineage>
        <taxon>Eukaryota</taxon>
        <taxon>Sar</taxon>
        <taxon>Alveolata</taxon>
        <taxon>Apicomplexa</taxon>
        <taxon>Aconoidasida</taxon>
        <taxon>Piroplasmida</taxon>
        <taxon>Babesiidae</taxon>
        <taxon>Babesia</taxon>
    </lineage>
</organism>
<name>A0A061D619_BABBI</name>
<dbReference type="OrthoDB" id="366342at2759"/>
<protein>
    <submittedName>
        <fullName evidence="2">Uncharacterized protein</fullName>
    </submittedName>
</protein>
<sequence length="329" mass="36713">MKFFIPLALYVASLINVTAASDDEQIPPPPPPPELTGDITQKIDGVDYDYVIPSTEKRFKVVMSLMDGDGLNVHLLEKVEEVFKELISHSMHKWTEALPTEHQDRFLRYASQQATSLPTGIQMQNYTSVEQAKAIRNALDISGKSFHLLFGLLFGDYAKHVSHESTKAEATQIEEPGSDPNVARGVLDAPNNSHNVKEGMQIDDMFLNLRFVLPSFANDLYELHGVIANKPNETNLDKNAITRSVMDWMKIHLPEIEANKVVKGYEIQQKLTQLVQNEPHLTEAIIAFKAYNLADEDLKSSVAKCKEMNAASFGTIGLLLAAVFASTMW</sequence>
<keyword evidence="3" id="KW-1185">Reference proteome</keyword>
<evidence type="ECO:0000313" key="2">
    <source>
        <dbReference type="EMBL" id="CDR95462.1"/>
    </source>
</evidence>
<gene>
    <name evidence="2" type="ORF">BBBOND_0206200</name>
</gene>
<feature type="signal peptide" evidence="1">
    <location>
        <begin position="1"/>
        <end position="20"/>
    </location>
</feature>
<proteinExistence type="predicted"/>
<dbReference type="KEGG" id="bbig:BBBOND_0206200"/>
<dbReference type="VEuPathDB" id="PiroplasmaDB:BBBOND_0206200"/>
<keyword evidence="1" id="KW-0732">Signal</keyword>
<dbReference type="EMBL" id="LK391708">
    <property type="protein sequence ID" value="CDR95462.1"/>
    <property type="molecule type" value="Genomic_DNA"/>
</dbReference>
<evidence type="ECO:0000256" key="1">
    <source>
        <dbReference type="SAM" id="SignalP"/>
    </source>
</evidence>
<dbReference type="Proteomes" id="UP000033188">
    <property type="component" value="Chromosome 2"/>
</dbReference>
<accession>A0A061D619</accession>
<evidence type="ECO:0000313" key="3">
    <source>
        <dbReference type="Proteomes" id="UP000033188"/>
    </source>
</evidence>
<reference evidence="3" key="1">
    <citation type="submission" date="2014-06" db="EMBL/GenBank/DDBJ databases">
        <authorList>
            <person name="Aslett M."/>
            <person name="De Silva N."/>
        </authorList>
    </citation>
    <scope>NUCLEOTIDE SEQUENCE [LARGE SCALE GENOMIC DNA]</scope>
    <source>
        <strain evidence="3">Bond</strain>
    </source>
</reference>
<dbReference type="AlphaFoldDB" id="A0A061D619"/>